<evidence type="ECO:0000259" key="3">
    <source>
        <dbReference type="PROSITE" id="PS01031"/>
    </source>
</evidence>
<dbReference type="Proteomes" id="UP000276133">
    <property type="component" value="Unassembled WGS sequence"/>
</dbReference>
<accession>A0A3M7QA10</accession>
<keyword evidence="5" id="KW-1185">Reference proteome</keyword>
<dbReference type="CDD" id="cd00298">
    <property type="entry name" value="ACD_sHsps_p23-like"/>
    <property type="match status" value="1"/>
</dbReference>
<dbReference type="GO" id="GO:0051082">
    <property type="term" value="F:unfolded protein binding"/>
    <property type="evidence" value="ECO:0007669"/>
    <property type="project" value="TreeGrafter"/>
</dbReference>
<sequence length="274" mass="31699">MSLIPHVFPRSMFDMDLWSRPHSLGFGPSTLDLFDPFDELDHIMSRNLRWLNRPDFFNDFLPSEPKVPQKYRIKVDCRGYSADSLKVKVSDDKQKLIVSGKEGENKSDDDDYHIREFKKSYKLPPNAEVDKMVSFLASNGQLVIELPLKIDKEQAILNKEDYFPRVVENQNGGKQVEMNFSVPNNIEPSKVKVTCKDRDVIIQAEDKQERPDGISQMSFYRRTTLPENTDFNSLKCHFDKNMLSLKADLNSDLKSSHRQIPIEINNGQKSVENK</sequence>
<evidence type="ECO:0000313" key="4">
    <source>
        <dbReference type="EMBL" id="RNA08004.1"/>
    </source>
</evidence>
<dbReference type="PANTHER" id="PTHR45640:SF26">
    <property type="entry name" value="RE23625P"/>
    <property type="match status" value="1"/>
</dbReference>
<dbReference type="PANTHER" id="PTHR45640">
    <property type="entry name" value="HEAT SHOCK PROTEIN HSP-12.2-RELATED"/>
    <property type="match status" value="1"/>
</dbReference>
<dbReference type="Pfam" id="PF00011">
    <property type="entry name" value="HSP20"/>
    <property type="match status" value="2"/>
</dbReference>
<reference evidence="4 5" key="1">
    <citation type="journal article" date="2018" name="Sci. Rep.">
        <title>Genomic signatures of local adaptation to the degree of environmental predictability in rotifers.</title>
        <authorList>
            <person name="Franch-Gras L."/>
            <person name="Hahn C."/>
            <person name="Garcia-Roger E.M."/>
            <person name="Carmona M.J."/>
            <person name="Serra M."/>
            <person name="Gomez A."/>
        </authorList>
    </citation>
    <scope>NUCLEOTIDE SEQUENCE [LARGE SCALE GENOMIC DNA]</scope>
    <source>
        <strain evidence="4">HYR1</strain>
    </source>
</reference>
<comment type="similarity">
    <text evidence="1 2">Belongs to the small heat shock protein (HSP20) family.</text>
</comment>
<dbReference type="GO" id="GO:0005634">
    <property type="term" value="C:nucleus"/>
    <property type="evidence" value="ECO:0007669"/>
    <property type="project" value="TreeGrafter"/>
</dbReference>
<dbReference type="PROSITE" id="PS01031">
    <property type="entry name" value="SHSP"/>
    <property type="match status" value="1"/>
</dbReference>
<dbReference type="GO" id="GO:0005737">
    <property type="term" value="C:cytoplasm"/>
    <property type="evidence" value="ECO:0007669"/>
    <property type="project" value="TreeGrafter"/>
</dbReference>
<dbReference type="GO" id="GO:0009408">
    <property type="term" value="P:response to heat"/>
    <property type="evidence" value="ECO:0007669"/>
    <property type="project" value="TreeGrafter"/>
</dbReference>
<dbReference type="InterPro" id="IPR002068">
    <property type="entry name" value="A-crystallin/Hsp20_dom"/>
</dbReference>
<dbReference type="GO" id="GO:0042026">
    <property type="term" value="P:protein refolding"/>
    <property type="evidence" value="ECO:0007669"/>
    <property type="project" value="TreeGrafter"/>
</dbReference>
<evidence type="ECO:0000256" key="2">
    <source>
        <dbReference type="RuleBase" id="RU003616"/>
    </source>
</evidence>
<dbReference type="AlphaFoldDB" id="A0A3M7QA10"/>
<comment type="caution">
    <text evidence="4">The sequence shown here is derived from an EMBL/GenBank/DDBJ whole genome shotgun (WGS) entry which is preliminary data.</text>
</comment>
<dbReference type="InterPro" id="IPR001436">
    <property type="entry name" value="Alpha-crystallin/sHSP_animal"/>
</dbReference>
<dbReference type="InterPro" id="IPR008978">
    <property type="entry name" value="HSP20-like_chaperone"/>
</dbReference>
<evidence type="ECO:0000256" key="1">
    <source>
        <dbReference type="PROSITE-ProRule" id="PRU00285"/>
    </source>
</evidence>
<name>A0A3M7QA10_BRAPC</name>
<feature type="domain" description="SHSP" evidence="3">
    <location>
        <begin position="51"/>
        <end position="169"/>
    </location>
</feature>
<dbReference type="Gene3D" id="2.60.40.790">
    <property type="match status" value="2"/>
</dbReference>
<protein>
    <submittedName>
        <fullName evidence="4">Alpha-crystallin A chain-like</fullName>
    </submittedName>
</protein>
<dbReference type="SUPFAM" id="SSF49764">
    <property type="entry name" value="HSP20-like chaperones"/>
    <property type="match status" value="2"/>
</dbReference>
<dbReference type="STRING" id="10195.A0A3M7QA10"/>
<proteinExistence type="inferred from homology"/>
<dbReference type="CDD" id="cd06526">
    <property type="entry name" value="metazoan_ACD"/>
    <property type="match status" value="1"/>
</dbReference>
<evidence type="ECO:0000313" key="5">
    <source>
        <dbReference type="Proteomes" id="UP000276133"/>
    </source>
</evidence>
<dbReference type="EMBL" id="REGN01006881">
    <property type="protein sequence ID" value="RNA08004.1"/>
    <property type="molecule type" value="Genomic_DNA"/>
</dbReference>
<organism evidence="4 5">
    <name type="scientific">Brachionus plicatilis</name>
    <name type="common">Marine rotifer</name>
    <name type="synonym">Brachionus muelleri</name>
    <dbReference type="NCBI Taxonomy" id="10195"/>
    <lineage>
        <taxon>Eukaryota</taxon>
        <taxon>Metazoa</taxon>
        <taxon>Spiralia</taxon>
        <taxon>Gnathifera</taxon>
        <taxon>Rotifera</taxon>
        <taxon>Eurotatoria</taxon>
        <taxon>Monogononta</taxon>
        <taxon>Pseudotrocha</taxon>
        <taxon>Ploima</taxon>
        <taxon>Brachionidae</taxon>
        <taxon>Brachionus</taxon>
    </lineage>
</organism>
<dbReference type="OrthoDB" id="1431247at2759"/>
<gene>
    <name evidence="4" type="ORF">BpHYR1_001561</name>
</gene>